<dbReference type="EMBL" id="CM042026">
    <property type="protein sequence ID" value="KAI3805521.1"/>
    <property type="molecule type" value="Genomic_DNA"/>
</dbReference>
<reference evidence="2" key="1">
    <citation type="journal article" date="2022" name="Mol. Ecol. Resour.">
        <title>The genomes of chicory, endive, great burdock and yacon provide insights into Asteraceae palaeo-polyploidization history and plant inulin production.</title>
        <authorList>
            <person name="Fan W."/>
            <person name="Wang S."/>
            <person name="Wang H."/>
            <person name="Wang A."/>
            <person name="Jiang F."/>
            <person name="Liu H."/>
            <person name="Zhao H."/>
            <person name="Xu D."/>
            <person name="Zhang Y."/>
        </authorList>
    </citation>
    <scope>NUCLEOTIDE SEQUENCE [LARGE SCALE GENOMIC DNA]</scope>
    <source>
        <strain evidence="2">cv. Yunnan</strain>
    </source>
</reference>
<evidence type="ECO:0000313" key="1">
    <source>
        <dbReference type="EMBL" id="KAI3805521.1"/>
    </source>
</evidence>
<sequence>MPTEEPQSPISWSRLMRSPSPTYQSEDGLRLKDLDKPLSPRHESKKARKTELQSHATRKDRVVHISSDTEPEEEEGRGAGPVKEAQLPFKKRKHTPYTLSSEPKA</sequence>
<reference evidence="1 2" key="2">
    <citation type="journal article" date="2022" name="Mol. Ecol. Resour.">
        <title>The genomes of chicory, endive, great burdock and yacon provide insights into Asteraceae paleo-polyploidization history and plant inulin production.</title>
        <authorList>
            <person name="Fan W."/>
            <person name="Wang S."/>
            <person name="Wang H."/>
            <person name="Wang A."/>
            <person name="Jiang F."/>
            <person name="Liu H."/>
            <person name="Zhao H."/>
            <person name="Xu D."/>
            <person name="Zhang Y."/>
        </authorList>
    </citation>
    <scope>NUCLEOTIDE SEQUENCE [LARGE SCALE GENOMIC DNA]</scope>
    <source>
        <strain evidence="2">cv. Yunnan</strain>
        <tissue evidence="1">Leaves</tissue>
    </source>
</reference>
<keyword evidence="2" id="KW-1185">Reference proteome</keyword>
<comment type="caution">
    <text evidence="1">The sequence shown here is derived from an EMBL/GenBank/DDBJ whole genome shotgun (WGS) entry which is preliminary data.</text>
</comment>
<gene>
    <name evidence="1" type="ORF">L1987_27971</name>
</gene>
<accession>A0ACB9ICM0</accession>
<organism evidence="1 2">
    <name type="scientific">Smallanthus sonchifolius</name>
    <dbReference type="NCBI Taxonomy" id="185202"/>
    <lineage>
        <taxon>Eukaryota</taxon>
        <taxon>Viridiplantae</taxon>
        <taxon>Streptophyta</taxon>
        <taxon>Embryophyta</taxon>
        <taxon>Tracheophyta</taxon>
        <taxon>Spermatophyta</taxon>
        <taxon>Magnoliopsida</taxon>
        <taxon>eudicotyledons</taxon>
        <taxon>Gunneridae</taxon>
        <taxon>Pentapetalae</taxon>
        <taxon>asterids</taxon>
        <taxon>campanulids</taxon>
        <taxon>Asterales</taxon>
        <taxon>Asteraceae</taxon>
        <taxon>Asteroideae</taxon>
        <taxon>Heliantheae alliance</taxon>
        <taxon>Millerieae</taxon>
        <taxon>Smallanthus</taxon>
    </lineage>
</organism>
<protein>
    <submittedName>
        <fullName evidence="1">Uncharacterized protein</fullName>
    </submittedName>
</protein>
<proteinExistence type="predicted"/>
<evidence type="ECO:0000313" key="2">
    <source>
        <dbReference type="Proteomes" id="UP001056120"/>
    </source>
</evidence>
<dbReference type="Proteomes" id="UP001056120">
    <property type="component" value="Linkage Group LG09"/>
</dbReference>
<name>A0ACB9ICM0_9ASTR</name>